<dbReference type="SUPFAM" id="SSF51261">
    <property type="entry name" value="Duplicated hybrid motif"/>
    <property type="match status" value="1"/>
</dbReference>
<dbReference type="EMBL" id="ADZX01000594">
    <property type="protein sequence ID" value="EFK95999.1"/>
    <property type="molecule type" value="Genomic_DNA"/>
</dbReference>
<reference evidence="1" key="2">
    <citation type="journal article" date="2011" name="Microb. Ecol.">
        <title>Taxonomic and Functional Metagenomic Profiling of the Microbial Community in the Anoxic Sediment of a Sub-saline Shallow Lake (Laguna de Carrizo, Central Spain).</title>
        <authorList>
            <person name="Ferrer M."/>
            <person name="Guazzaroni M.E."/>
            <person name="Richter M."/>
            <person name="Garcia-Salamanca A."/>
            <person name="Yarza P."/>
            <person name="Suarez-Suarez A."/>
            <person name="Solano J."/>
            <person name="Alcaide M."/>
            <person name="van Dillewijn P."/>
            <person name="Molina-Henares M.A."/>
            <person name="Lopez-Cortes N."/>
            <person name="Al-Ramahi Y."/>
            <person name="Guerrero C."/>
            <person name="Acosta A."/>
            <person name="de Eugenio L.I."/>
            <person name="Martinez V."/>
            <person name="Marques S."/>
            <person name="Rojo F."/>
            <person name="Santero E."/>
            <person name="Genilloud O."/>
            <person name="Perez-Perez J."/>
            <person name="Rossello-Mora R."/>
            <person name="Ramos J.L."/>
        </authorList>
    </citation>
    <scope>NUCLEOTIDE SEQUENCE</scope>
</reference>
<organism evidence="1">
    <name type="scientific">sediment metagenome</name>
    <dbReference type="NCBI Taxonomy" id="749907"/>
    <lineage>
        <taxon>unclassified sequences</taxon>
        <taxon>metagenomes</taxon>
        <taxon>ecological metagenomes</taxon>
    </lineage>
</organism>
<evidence type="ECO:0008006" key="2">
    <source>
        <dbReference type="Google" id="ProtNLM"/>
    </source>
</evidence>
<name>D9PKB8_9ZZZZ</name>
<accession>D9PKB8</accession>
<reference evidence="1" key="1">
    <citation type="submission" date="2010-07" db="EMBL/GenBank/DDBJ databases">
        <authorList>
            <consortium name="CONSOLIDER consortium CSD2007-00005"/>
            <person name="Guazzaroni M.-E."/>
            <person name="Richter M."/>
            <person name="Garcia-Salamanca A."/>
            <person name="Yarza P."/>
            <person name="Ferrer M."/>
        </authorList>
    </citation>
    <scope>NUCLEOTIDE SEQUENCE</scope>
</reference>
<sequence>MLYPNPAPGDELGVKVGLTITGSDKKKYDVLYGHLSGVQGSSRAVKKGEVIGYTGCTGNAEDGTCAKPNRCNGHSSHLHIAVRESIAGAPYIDPGKLFKWQLVYAGDTRDVPCDQAFPSSVVFDELVRVEPAAGVPQEVLQAAKAAGESKRFRLDSFSTENKTQGGTGLTIYEDLEITLTLSNSTTWPGVKVDVCGRERHFFHPATSRQSTHTVTAWFENLGSDGNPIGDVIRVCLTRIEGEVTNDTGLRSLYVSEFLRDRRLDLSKPIRFLGAVLIPT</sequence>
<gene>
    <name evidence="1" type="ORF">LDC_1983</name>
</gene>
<proteinExistence type="predicted"/>
<dbReference type="AlphaFoldDB" id="D9PKB8"/>
<evidence type="ECO:0000313" key="1">
    <source>
        <dbReference type="EMBL" id="EFK95999.1"/>
    </source>
</evidence>
<dbReference type="InterPro" id="IPR011055">
    <property type="entry name" value="Dup_hybrid_motif"/>
</dbReference>
<protein>
    <recommendedName>
        <fullName evidence="2">Peptidase M23 domain-containing protein</fullName>
    </recommendedName>
</protein>
<comment type="caution">
    <text evidence="1">The sequence shown here is derived from an EMBL/GenBank/DDBJ whole genome shotgun (WGS) entry which is preliminary data.</text>
</comment>
<dbReference type="Gene3D" id="2.70.70.10">
    <property type="entry name" value="Glucose Permease (Domain IIA)"/>
    <property type="match status" value="1"/>
</dbReference>